<dbReference type="EMBL" id="KN837118">
    <property type="protein sequence ID" value="KIJ44310.1"/>
    <property type="molecule type" value="Genomic_DNA"/>
</dbReference>
<dbReference type="HOGENOM" id="CLU_076901_0_4_1"/>
<dbReference type="AlphaFoldDB" id="A0A0C9VZ12"/>
<evidence type="ECO:0000256" key="3">
    <source>
        <dbReference type="ARBA" id="ARBA00020007"/>
    </source>
</evidence>
<dbReference type="Gene3D" id="3.50.80.10">
    <property type="entry name" value="D-tyrosyl-tRNA(Tyr) deacylase"/>
    <property type="match status" value="1"/>
</dbReference>
<evidence type="ECO:0000313" key="8">
    <source>
        <dbReference type="EMBL" id="KIJ44310.1"/>
    </source>
</evidence>
<dbReference type="NCBIfam" id="TIGR00256">
    <property type="entry name" value="D-aminoacyl-tRNA deacylase"/>
    <property type="match status" value="1"/>
</dbReference>
<comment type="catalytic activity">
    <reaction evidence="5">
        <text>a D-aminoacyl-tRNA + H2O = a tRNA + a D-alpha-amino acid + H(+)</text>
        <dbReference type="Rhea" id="RHEA:13953"/>
        <dbReference type="Rhea" id="RHEA-COMP:10123"/>
        <dbReference type="Rhea" id="RHEA-COMP:10124"/>
        <dbReference type="ChEBI" id="CHEBI:15377"/>
        <dbReference type="ChEBI" id="CHEBI:15378"/>
        <dbReference type="ChEBI" id="CHEBI:59871"/>
        <dbReference type="ChEBI" id="CHEBI:78442"/>
        <dbReference type="ChEBI" id="CHEBI:79333"/>
        <dbReference type="EC" id="3.1.1.96"/>
    </reaction>
</comment>
<dbReference type="OrthoDB" id="275783at2759"/>
<dbReference type="SUPFAM" id="SSF69500">
    <property type="entry name" value="DTD-like"/>
    <property type="match status" value="1"/>
</dbReference>
<protein>
    <recommendedName>
        <fullName evidence="3 6">D-aminoacyl-tRNA deacylase</fullName>
        <ecNumber evidence="2 6">3.1.1.96</ecNumber>
    </recommendedName>
</protein>
<evidence type="ECO:0000256" key="2">
    <source>
        <dbReference type="ARBA" id="ARBA00013056"/>
    </source>
</evidence>
<dbReference type="InterPro" id="IPR003732">
    <property type="entry name" value="Daa-tRNA_deacyls_DTD"/>
</dbReference>
<keyword evidence="6" id="KW-0378">Hydrolase</keyword>
<dbReference type="Pfam" id="PF02580">
    <property type="entry name" value="Tyr_Deacylase"/>
    <property type="match status" value="1"/>
</dbReference>
<dbReference type="GO" id="GO:0000049">
    <property type="term" value="F:tRNA binding"/>
    <property type="evidence" value="ECO:0007669"/>
    <property type="project" value="UniProtKB-KW"/>
</dbReference>
<dbReference type="FunFam" id="3.50.80.10:FF:000001">
    <property type="entry name" value="D-aminoacyl-tRNA deacylase"/>
    <property type="match status" value="1"/>
</dbReference>
<gene>
    <name evidence="8" type="ORF">M422DRAFT_207995</name>
</gene>
<sequence length="173" mass="19071">MRAVVQRVLSASVTVNGEVISSISKGIVVLLGIGKDDTPADSQYMANKLLTLKVFDNGEAMWRQSVKDISGDVLCVSQFTLLANTVKGSKPDFHRAMGSQQSKDMYEAFLKRLGELYNPDKIKDGQFGAMMSVSLTNDGPVTFTLDSRKFEYVQPTPDLSRSQTPQQTPEEDK</sequence>
<accession>A0A0C9VZ12</accession>
<dbReference type="GO" id="GO:0051500">
    <property type="term" value="F:D-tyrosyl-tRNA(Tyr) deacylase activity"/>
    <property type="evidence" value="ECO:0007669"/>
    <property type="project" value="TreeGrafter"/>
</dbReference>
<dbReference type="HAMAP" id="MF_00518">
    <property type="entry name" value="Deacylase_Dtd"/>
    <property type="match status" value="1"/>
</dbReference>
<dbReference type="GO" id="GO:0005737">
    <property type="term" value="C:cytoplasm"/>
    <property type="evidence" value="ECO:0007669"/>
    <property type="project" value="UniProtKB-SubCell"/>
</dbReference>
<evidence type="ECO:0000256" key="1">
    <source>
        <dbReference type="ARBA" id="ARBA00009673"/>
    </source>
</evidence>
<comment type="catalytic activity">
    <reaction evidence="4">
        <text>glycyl-tRNA(Ala) + H2O = tRNA(Ala) + glycine + H(+)</text>
        <dbReference type="Rhea" id="RHEA:53744"/>
        <dbReference type="Rhea" id="RHEA-COMP:9657"/>
        <dbReference type="Rhea" id="RHEA-COMP:13640"/>
        <dbReference type="ChEBI" id="CHEBI:15377"/>
        <dbReference type="ChEBI" id="CHEBI:15378"/>
        <dbReference type="ChEBI" id="CHEBI:57305"/>
        <dbReference type="ChEBI" id="CHEBI:78442"/>
        <dbReference type="ChEBI" id="CHEBI:78522"/>
        <dbReference type="EC" id="3.1.1.96"/>
    </reaction>
</comment>
<evidence type="ECO:0000256" key="6">
    <source>
        <dbReference type="RuleBase" id="RU003470"/>
    </source>
</evidence>
<dbReference type="GO" id="GO:0106026">
    <property type="term" value="F:Gly-tRNA(Ala) deacylase activity"/>
    <property type="evidence" value="ECO:0007669"/>
    <property type="project" value="RHEA"/>
</dbReference>
<organism evidence="8 9">
    <name type="scientific">Sphaerobolus stellatus (strain SS14)</name>
    <dbReference type="NCBI Taxonomy" id="990650"/>
    <lineage>
        <taxon>Eukaryota</taxon>
        <taxon>Fungi</taxon>
        <taxon>Dikarya</taxon>
        <taxon>Basidiomycota</taxon>
        <taxon>Agaricomycotina</taxon>
        <taxon>Agaricomycetes</taxon>
        <taxon>Phallomycetidae</taxon>
        <taxon>Geastrales</taxon>
        <taxon>Sphaerobolaceae</taxon>
        <taxon>Sphaerobolus</taxon>
    </lineage>
</organism>
<reference evidence="8 9" key="1">
    <citation type="submission" date="2014-06" db="EMBL/GenBank/DDBJ databases">
        <title>Evolutionary Origins and Diversification of the Mycorrhizal Mutualists.</title>
        <authorList>
            <consortium name="DOE Joint Genome Institute"/>
            <consortium name="Mycorrhizal Genomics Consortium"/>
            <person name="Kohler A."/>
            <person name="Kuo A."/>
            <person name="Nagy L.G."/>
            <person name="Floudas D."/>
            <person name="Copeland A."/>
            <person name="Barry K.W."/>
            <person name="Cichocki N."/>
            <person name="Veneault-Fourrey C."/>
            <person name="LaButti K."/>
            <person name="Lindquist E.A."/>
            <person name="Lipzen A."/>
            <person name="Lundell T."/>
            <person name="Morin E."/>
            <person name="Murat C."/>
            <person name="Riley R."/>
            <person name="Ohm R."/>
            <person name="Sun H."/>
            <person name="Tunlid A."/>
            <person name="Henrissat B."/>
            <person name="Grigoriev I.V."/>
            <person name="Hibbett D.S."/>
            <person name="Martin F."/>
        </authorList>
    </citation>
    <scope>NUCLEOTIDE SEQUENCE [LARGE SCALE GENOMIC DNA]</scope>
    <source>
        <strain evidence="8 9">SS14</strain>
    </source>
</reference>
<keyword evidence="6" id="KW-0963">Cytoplasm</keyword>
<dbReference type="InterPro" id="IPR023509">
    <property type="entry name" value="DTD-like_sf"/>
</dbReference>
<name>A0A0C9VZ12_SPHS4</name>
<comment type="subcellular location">
    <subcellularLocation>
        <location evidence="6">Cytoplasm</location>
    </subcellularLocation>
</comment>
<evidence type="ECO:0000313" key="9">
    <source>
        <dbReference type="Proteomes" id="UP000054279"/>
    </source>
</evidence>
<dbReference type="Proteomes" id="UP000054279">
    <property type="component" value="Unassembled WGS sequence"/>
</dbReference>
<keyword evidence="6" id="KW-0820">tRNA-binding</keyword>
<proteinExistence type="inferred from homology"/>
<dbReference type="PANTHER" id="PTHR10472:SF5">
    <property type="entry name" value="D-AMINOACYL-TRNA DEACYLASE 1"/>
    <property type="match status" value="1"/>
</dbReference>
<evidence type="ECO:0000256" key="4">
    <source>
        <dbReference type="ARBA" id="ARBA00047676"/>
    </source>
</evidence>
<dbReference type="EC" id="3.1.1.96" evidence="2 6"/>
<dbReference type="CDD" id="cd00563">
    <property type="entry name" value="Dtyr_deacylase"/>
    <property type="match status" value="1"/>
</dbReference>
<feature type="compositionally biased region" description="Polar residues" evidence="7">
    <location>
        <begin position="157"/>
        <end position="173"/>
    </location>
</feature>
<dbReference type="PANTHER" id="PTHR10472">
    <property type="entry name" value="D-TYROSYL-TRNA TYR DEACYLASE"/>
    <property type="match status" value="1"/>
</dbReference>
<evidence type="ECO:0000256" key="7">
    <source>
        <dbReference type="SAM" id="MobiDB-lite"/>
    </source>
</evidence>
<evidence type="ECO:0000256" key="5">
    <source>
        <dbReference type="ARBA" id="ARBA00048018"/>
    </source>
</evidence>
<keyword evidence="9" id="KW-1185">Reference proteome</keyword>
<feature type="region of interest" description="Disordered" evidence="7">
    <location>
        <begin position="153"/>
        <end position="173"/>
    </location>
</feature>
<comment type="similarity">
    <text evidence="1 6">Belongs to the DTD family.</text>
</comment>
<keyword evidence="6" id="KW-0694">RNA-binding</keyword>